<dbReference type="PANTHER" id="PTHR47153:SF2">
    <property type="entry name" value="LACTATE UTILIZATION PROTEIN B"/>
    <property type="match status" value="1"/>
</dbReference>
<dbReference type="InterPro" id="IPR037171">
    <property type="entry name" value="NagB/RpiA_transferase-like"/>
</dbReference>
<dbReference type="GeneID" id="10668773"/>
<dbReference type="KEGG" id="mew:MSWAN_1268"/>
<protein>
    <submittedName>
        <fullName evidence="6">Lactate utilization protein B/C</fullName>
    </submittedName>
</protein>
<keyword evidence="4" id="KW-0249">Electron transport</keyword>
<feature type="domain" description="4Fe-4S ferredoxin-type" evidence="5">
    <location>
        <begin position="285"/>
        <end position="319"/>
    </location>
</feature>
<evidence type="ECO:0000259" key="5">
    <source>
        <dbReference type="PROSITE" id="PS51379"/>
    </source>
</evidence>
<dbReference type="HOGENOM" id="CLU_027059_3_0_2"/>
<evidence type="ECO:0000313" key="6">
    <source>
        <dbReference type="EMBL" id="AEG18285.1"/>
    </source>
</evidence>
<dbReference type="InterPro" id="IPR024185">
    <property type="entry name" value="FTHF_cligase-like_sf"/>
</dbReference>
<evidence type="ECO:0000256" key="4">
    <source>
        <dbReference type="ARBA" id="ARBA00022982"/>
    </source>
</evidence>
<dbReference type="InterPro" id="IPR017896">
    <property type="entry name" value="4Fe4S_Fe-S-bd"/>
</dbReference>
<dbReference type="GO" id="GO:0051539">
    <property type="term" value="F:4 iron, 4 sulfur cluster binding"/>
    <property type="evidence" value="ECO:0007669"/>
    <property type="project" value="UniProtKB-KW"/>
</dbReference>
<dbReference type="InterPro" id="IPR003741">
    <property type="entry name" value="LUD_dom"/>
</dbReference>
<dbReference type="InterPro" id="IPR004452">
    <property type="entry name" value="LutB/LldF"/>
</dbReference>
<keyword evidence="3" id="KW-0677">Repeat</keyword>
<dbReference type="eggNOG" id="arCOG00335">
    <property type="taxonomic scope" value="Archaea"/>
</dbReference>
<dbReference type="PANTHER" id="PTHR47153">
    <property type="entry name" value="LACTATE UTILIZATION PROTEIN B"/>
    <property type="match status" value="1"/>
</dbReference>
<dbReference type="AlphaFoldDB" id="F6D672"/>
<dbReference type="PROSITE" id="PS00198">
    <property type="entry name" value="4FE4S_FER_1"/>
    <property type="match status" value="2"/>
</dbReference>
<dbReference type="RefSeq" id="WP_013825786.1">
    <property type="nucleotide sequence ID" value="NC_015574.1"/>
</dbReference>
<sequence length="400" mass="44149">MKKSEIEVMNRSFGILTERRSHILNDERTLELKDKVKEIRQYSISNLDELMDIGIKKLQKNGMEVILAETSKNALEAIYDIVKDESMVAKSKSNTAGEIRLSEFLENNGVEVLETDLGDRIVQFGPENRSSHPTAPASHLNVKKISEIVSDEFNQDVKPEPRAILNIVKSDILDKLSKCKVGITGANSVAAEDGSIITVHNEGNISLVSMLDTHIVIVGIDKFVKTIEEAVSIVKLETIYATGQTTPAYMNVISGPSQTADIEKVLLKDMYGAKRVVVILLDNGRSRAIDEGGECLLCIGCGSCIVSCPIYNAVGYDFGYRRYLGGRGVVFSRFVEDQKSCFDSGLFTCTLCGLCTLECPVGIKTNQLIEKLRKESVESDIFCEEHSKIAHKIQKKGSPF</sequence>
<dbReference type="InterPro" id="IPR009051">
    <property type="entry name" value="Helical_ferredxn"/>
</dbReference>
<dbReference type="PROSITE" id="PS51379">
    <property type="entry name" value="4FE4S_FER_2"/>
    <property type="match status" value="1"/>
</dbReference>
<dbReference type="GO" id="GO:0006089">
    <property type="term" value="P:lactate metabolic process"/>
    <property type="evidence" value="ECO:0007669"/>
    <property type="project" value="InterPro"/>
</dbReference>
<dbReference type="InterPro" id="IPR017900">
    <property type="entry name" value="4Fe4S_Fe_S_CS"/>
</dbReference>
<evidence type="ECO:0000256" key="1">
    <source>
        <dbReference type="ARBA" id="ARBA00022448"/>
    </source>
</evidence>
<proteinExistence type="predicted"/>
<organism evidence="6 7">
    <name type="scientific">Methanobacterium paludis (strain DSM 25820 / JCM 18151 / SWAN1)</name>
    <dbReference type="NCBI Taxonomy" id="868131"/>
    <lineage>
        <taxon>Archaea</taxon>
        <taxon>Methanobacteriati</taxon>
        <taxon>Methanobacteriota</taxon>
        <taxon>Methanomada group</taxon>
        <taxon>Methanobacteria</taxon>
        <taxon>Methanobacteriales</taxon>
        <taxon>Methanobacteriaceae</taxon>
        <taxon>Methanobacterium</taxon>
    </lineage>
</organism>
<keyword evidence="2" id="KW-0004">4Fe-4S</keyword>
<dbReference type="SUPFAM" id="SSF46548">
    <property type="entry name" value="alpha-helical ferredoxin"/>
    <property type="match status" value="1"/>
</dbReference>
<dbReference type="GO" id="GO:0016491">
    <property type="term" value="F:oxidoreductase activity"/>
    <property type="evidence" value="ECO:0007669"/>
    <property type="project" value="UniProtKB-ARBA"/>
</dbReference>
<keyword evidence="2" id="KW-0408">Iron</keyword>
<dbReference type="SUPFAM" id="SSF100950">
    <property type="entry name" value="NagB/RpiA/CoA transferase-like"/>
    <property type="match status" value="1"/>
</dbReference>
<keyword evidence="1" id="KW-0813">Transport</keyword>
<evidence type="ECO:0000256" key="2">
    <source>
        <dbReference type="ARBA" id="ARBA00022485"/>
    </source>
</evidence>
<keyword evidence="2" id="KW-0479">Metal-binding</keyword>
<keyword evidence="7" id="KW-1185">Reference proteome</keyword>
<accession>F6D672</accession>
<dbReference type="Proteomes" id="UP000009231">
    <property type="component" value="Chromosome"/>
</dbReference>
<dbReference type="STRING" id="868131.MSWAN_1268"/>
<dbReference type="OrthoDB" id="23833at2157"/>
<name>F6D672_METPW</name>
<evidence type="ECO:0000256" key="3">
    <source>
        <dbReference type="ARBA" id="ARBA00022737"/>
    </source>
</evidence>
<dbReference type="EMBL" id="CP002772">
    <property type="protein sequence ID" value="AEG18285.1"/>
    <property type="molecule type" value="Genomic_DNA"/>
</dbReference>
<dbReference type="Gene3D" id="3.40.50.10420">
    <property type="entry name" value="NagB/RpiA/CoA transferase-like"/>
    <property type="match status" value="1"/>
</dbReference>
<dbReference type="Pfam" id="PF02589">
    <property type="entry name" value="LUD_dom"/>
    <property type="match status" value="1"/>
</dbReference>
<reference evidence="6 7" key="1">
    <citation type="journal article" date="2014" name="Int. J. Syst. Evol. Microbiol.">
        <title>Methanobacterium paludis sp. nov. and a novel strain of Methanobacterium lacus isolated from northern peatlands.</title>
        <authorList>
            <person name="Cadillo-Quiroz H."/>
            <person name="Brauer S.L."/>
            <person name="Goodson N."/>
            <person name="Yavitt J.B."/>
            <person name="Zinder S.H."/>
        </authorList>
    </citation>
    <scope>NUCLEOTIDE SEQUENCE [LARGE SCALE GENOMIC DNA]</scope>
    <source>
        <strain evidence="7">DSM 25820 / JCM 18151 / SWAN1</strain>
    </source>
</reference>
<dbReference type="Gene3D" id="1.10.1060.10">
    <property type="entry name" value="Alpha-helical ferredoxin"/>
    <property type="match status" value="1"/>
</dbReference>
<keyword evidence="2" id="KW-0411">Iron-sulfur</keyword>
<dbReference type="Pfam" id="PF13183">
    <property type="entry name" value="Fer4_8"/>
    <property type="match status" value="1"/>
</dbReference>
<evidence type="ECO:0000313" key="7">
    <source>
        <dbReference type="Proteomes" id="UP000009231"/>
    </source>
</evidence>
<gene>
    <name evidence="6" type="ordered locus">MSWAN_1268</name>
</gene>